<sequence length="113" mass="12324">MTRHAGIIVPGALVPVRLWTAGNPLLVRAQDCPACGWDSRSRIPRTMDINHRALGSVLHVRCDPRPQTLTLPTSGLTVFSVPFLILAGVLDTASFNFHPTTCLAMTPIDDCHR</sequence>
<dbReference type="Proteomes" id="UP000238523">
    <property type="component" value="Chromosome"/>
</dbReference>
<accession>A0A2K9Z6S2</accession>
<protein>
    <submittedName>
        <fullName evidence="1">Uncharacterized protein</fullName>
    </submittedName>
</protein>
<reference evidence="1 2" key="1">
    <citation type="submission" date="2017-11" db="EMBL/GenBank/DDBJ databases">
        <title>Complete genome of Rhizobium leguminosarum Norway, an ineffective micro-symbiont.</title>
        <authorList>
            <person name="Hoffrichter A."/>
            <person name="Liang J."/>
            <person name="Brachmann A."/>
            <person name="Marin M."/>
        </authorList>
    </citation>
    <scope>NUCLEOTIDE SEQUENCE [LARGE SCALE GENOMIC DNA]</scope>
    <source>
        <strain evidence="1 2">Norway</strain>
    </source>
</reference>
<dbReference type="EMBL" id="CP025012">
    <property type="protein sequence ID" value="AUW43926.1"/>
    <property type="molecule type" value="Genomic_DNA"/>
</dbReference>
<organism evidence="1 2">
    <name type="scientific">Rhizobium leguminosarum</name>
    <dbReference type="NCBI Taxonomy" id="384"/>
    <lineage>
        <taxon>Bacteria</taxon>
        <taxon>Pseudomonadati</taxon>
        <taxon>Pseudomonadota</taxon>
        <taxon>Alphaproteobacteria</taxon>
        <taxon>Hyphomicrobiales</taxon>
        <taxon>Rhizobiaceae</taxon>
        <taxon>Rhizobium/Agrobacterium group</taxon>
        <taxon>Rhizobium</taxon>
    </lineage>
</organism>
<evidence type="ECO:0000313" key="2">
    <source>
        <dbReference type="Proteomes" id="UP000238523"/>
    </source>
</evidence>
<gene>
    <name evidence="1" type="ORF">CUJ84_Chr003591</name>
</gene>
<proteinExistence type="predicted"/>
<name>A0A2K9Z6S2_RHILE</name>
<dbReference type="AlphaFoldDB" id="A0A2K9Z6S2"/>
<evidence type="ECO:0000313" key="1">
    <source>
        <dbReference type="EMBL" id="AUW43926.1"/>
    </source>
</evidence>